<name>A0A3D8GLQ1_9BACI</name>
<protein>
    <recommendedName>
        <fullName evidence="4">YqfQ-like protein</fullName>
    </recommendedName>
</protein>
<evidence type="ECO:0000313" key="2">
    <source>
        <dbReference type="EMBL" id="RDU35400.1"/>
    </source>
</evidence>
<proteinExistence type="predicted"/>
<keyword evidence="3" id="KW-1185">Reference proteome</keyword>
<dbReference type="Proteomes" id="UP000257144">
    <property type="component" value="Unassembled WGS sequence"/>
</dbReference>
<accession>A0A3D8GLQ1</accession>
<dbReference type="EMBL" id="QNQT01000010">
    <property type="protein sequence ID" value="RDU35400.1"/>
    <property type="molecule type" value="Genomic_DNA"/>
</dbReference>
<feature type="compositionally biased region" description="Pro residues" evidence="1">
    <location>
        <begin position="30"/>
        <end position="39"/>
    </location>
</feature>
<feature type="region of interest" description="Disordered" evidence="1">
    <location>
        <begin position="1"/>
        <end position="59"/>
    </location>
</feature>
<organism evidence="2 3">
    <name type="scientific">Neobacillus piezotolerans</name>
    <dbReference type="NCBI Taxonomy" id="2259171"/>
    <lineage>
        <taxon>Bacteria</taxon>
        <taxon>Bacillati</taxon>
        <taxon>Bacillota</taxon>
        <taxon>Bacilli</taxon>
        <taxon>Bacillales</taxon>
        <taxon>Bacillaceae</taxon>
        <taxon>Neobacillus</taxon>
    </lineage>
</organism>
<gene>
    <name evidence="2" type="ORF">DRW41_18260</name>
</gene>
<feature type="compositionally biased region" description="Basic and acidic residues" evidence="1">
    <location>
        <begin position="141"/>
        <end position="159"/>
    </location>
</feature>
<feature type="compositionally biased region" description="Low complexity" evidence="1">
    <location>
        <begin position="18"/>
        <end position="29"/>
    </location>
</feature>
<dbReference type="InterPro" id="IPR025571">
    <property type="entry name" value="YqfQ"/>
</dbReference>
<evidence type="ECO:0000256" key="1">
    <source>
        <dbReference type="SAM" id="MobiDB-lite"/>
    </source>
</evidence>
<dbReference type="OrthoDB" id="2860117at2"/>
<evidence type="ECO:0008006" key="4">
    <source>
        <dbReference type="Google" id="ProtNLM"/>
    </source>
</evidence>
<dbReference type="AlphaFoldDB" id="A0A3D8GLQ1"/>
<evidence type="ECO:0000313" key="3">
    <source>
        <dbReference type="Proteomes" id="UP000257144"/>
    </source>
</evidence>
<comment type="caution">
    <text evidence="2">The sequence shown here is derived from an EMBL/GenBank/DDBJ whole genome shotgun (WGS) entry which is preliminary data.</text>
</comment>
<reference evidence="2 3" key="1">
    <citation type="submission" date="2018-07" db="EMBL/GenBank/DDBJ databases">
        <title>Bacillus sp. YLB-04 draft genome sequence.</title>
        <authorList>
            <person name="Yu L."/>
            <person name="Tang X."/>
        </authorList>
    </citation>
    <scope>NUCLEOTIDE SEQUENCE [LARGE SCALE GENOMIC DNA]</scope>
    <source>
        <strain evidence="2 3">YLB-04</strain>
    </source>
</reference>
<feature type="region of interest" description="Disordered" evidence="1">
    <location>
        <begin position="141"/>
        <end position="212"/>
    </location>
</feature>
<dbReference type="Pfam" id="PF14181">
    <property type="entry name" value="YqfQ"/>
    <property type="match status" value="1"/>
</dbReference>
<sequence>MMPPMPQMRRQGGFGRNPMGRPPFGRQPGFPGPQRPPFMGPMNPMQRQPSRGGGLLARLFGRSGAGGAAGRGSAATGAAGEAGAGSVLKALGNPDALNTFLANTQNVLNTAQQFGPLIEQYGPLLRNLPGMWKLYRGLKDTDEGKDATSNEASEKRKQDNGNQVAKPEKTAASNKVVESRREKIPAPSQGQSAEKAKAEPARGQSKPRLFYQ</sequence>